<keyword evidence="5" id="KW-1185">Reference proteome</keyword>
<organism evidence="4 5">
    <name type="scientific">Capsella rubella</name>
    <dbReference type="NCBI Taxonomy" id="81985"/>
    <lineage>
        <taxon>Eukaryota</taxon>
        <taxon>Viridiplantae</taxon>
        <taxon>Streptophyta</taxon>
        <taxon>Embryophyta</taxon>
        <taxon>Tracheophyta</taxon>
        <taxon>Spermatophyta</taxon>
        <taxon>Magnoliopsida</taxon>
        <taxon>eudicotyledons</taxon>
        <taxon>Gunneridae</taxon>
        <taxon>Pentapetalae</taxon>
        <taxon>rosids</taxon>
        <taxon>malvids</taxon>
        <taxon>Brassicales</taxon>
        <taxon>Brassicaceae</taxon>
        <taxon>Camelineae</taxon>
        <taxon>Capsella</taxon>
    </lineage>
</organism>
<evidence type="ECO:0000256" key="3">
    <source>
        <dbReference type="SAM" id="Phobius"/>
    </source>
</evidence>
<dbReference type="PANTHER" id="PTHR11017:SF225">
    <property type="entry name" value="ADP-RIBOSYL CYCLASE_CYCLIC ADP-RIBOSE HYDROLASE-RELATED"/>
    <property type="match status" value="1"/>
</dbReference>
<proteinExistence type="predicted"/>
<dbReference type="SUPFAM" id="SSF52058">
    <property type="entry name" value="L domain-like"/>
    <property type="match status" value="1"/>
</dbReference>
<keyword evidence="1" id="KW-0433">Leucine-rich repeat</keyword>
<evidence type="ECO:0000256" key="1">
    <source>
        <dbReference type="ARBA" id="ARBA00022614"/>
    </source>
</evidence>
<dbReference type="AlphaFoldDB" id="R0GGP6"/>
<dbReference type="Proteomes" id="UP000029121">
    <property type="component" value="Unassembled WGS sequence"/>
</dbReference>
<dbReference type="KEGG" id="crb:17895295"/>
<keyword evidence="3" id="KW-0472">Membrane</keyword>
<dbReference type="OrthoDB" id="1936883at2759"/>
<dbReference type="STRING" id="81985.R0GGP6"/>
<keyword evidence="3" id="KW-1133">Transmembrane helix</keyword>
<protein>
    <submittedName>
        <fullName evidence="4">Uncharacterized protein</fullName>
    </submittedName>
</protein>
<sequence>MHKLLQQVGRQEIKRQEPWKRHILIDPHEICDVLQSNKGTRTVKGISFDISEIDEVIISERAFKSMRNLRFLSVYKARYDEIDRVDIPEEMEFPPSLRLLHWEAYPKKSLTSSFNPKNLVELNMDSNKFMKLWEGTQPLTNLKKMSLVLSKNLKVLPDLSNATNLEQLNLSGCTSLVEIPSSFSNLHKLDDLAMMFCENLEVIPADMNLASINSINLVGCSRLRNIPFMSTKRYGSDTKLEEGNWSLKTSTQVMRFGLHLNDCKKLESLPEFSSEFMFINADCCESLKRVPHRFNCKYAHLNFSYCFKLSQEARRSIIQRSFYGPRDFVNGYACLPERELPEEFNHRAKGNCLTIRCQGNKPLYAFATFRVCLVLSPHREPQECTIPSIMCRRISKDGLYPVDDTQFYNDAYPSLSGLATEHLFVFLSDMDQEDKSLEVTSEIQFEFSCSSPYIEIVECGAQIRTEETVRSKKGAKRINFRSCIILCIILVTVVLIPCFNLSSL</sequence>
<evidence type="ECO:0000313" key="4">
    <source>
        <dbReference type="EMBL" id="EOA34896.1"/>
    </source>
</evidence>
<dbReference type="InterPro" id="IPR044974">
    <property type="entry name" value="Disease_R_plants"/>
</dbReference>
<evidence type="ECO:0000313" key="5">
    <source>
        <dbReference type="Proteomes" id="UP000029121"/>
    </source>
</evidence>
<reference evidence="5" key="1">
    <citation type="journal article" date="2013" name="Nat. Genet.">
        <title>The Capsella rubella genome and the genomic consequences of rapid mating system evolution.</title>
        <authorList>
            <person name="Slotte T."/>
            <person name="Hazzouri K.M."/>
            <person name="Agren J.A."/>
            <person name="Koenig D."/>
            <person name="Maumus F."/>
            <person name="Guo Y.L."/>
            <person name="Steige K."/>
            <person name="Platts A.E."/>
            <person name="Escobar J.S."/>
            <person name="Newman L.K."/>
            <person name="Wang W."/>
            <person name="Mandakova T."/>
            <person name="Vello E."/>
            <person name="Smith L.M."/>
            <person name="Henz S.R."/>
            <person name="Steffen J."/>
            <person name="Takuno S."/>
            <person name="Brandvain Y."/>
            <person name="Coop G."/>
            <person name="Andolfatto P."/>
            <person name="Hu T.T."/>
            <person name="Blanchette M."/>
            <person name="Clark R.M."/>
            <person name="Quesneville H."/>
            <person name="Nordborg M."/>
            <person name="Gaut B.S."/>
            <person name="Lysak M.A."/>
            <person name="Jenkins J."/>
            <person name="Grimwood J."/>
            <person name="Chapman J."/>
            <person name="Prochnik S."/>
            <person name="Shu S."/>
            <person name="Rokhsar D."/>
            <person name="Schmutz J."/>
            <person name="Weigel D."/>
            <person name="Wright S.I."/>
        </authorList>
    </citation>
    <scope>NUCLEOTIDE SEQUENCE [LARGE SCALE GENOMIC DNA]</scope>
    <source>
        <strain evidence="5">cv. Monte Gargano</strain>
    </source>
</reference>
<evidence type="ECO:0000256" key="2">
    <source>
        <dbReference type="ARBA" id="ARBA00022737"/>
    </source>
</evidence>
<gene>
    <name evidence="4" type="ORF">CARUB_v10022481mg</name>
</gene>
<dbReference type="GO" id="GO:0006952">
    <property type="term" value="P:defense response"/>
    <property type="evidence" value="ECO:0007669"/>
    <property type="project" value="InterPro"/>
</dbReference>
<dbReference type="InterPro" id="IPR011713">
    <property type="entry name" value="Leu-rich_rpt_3"/>
</dbReference>
<name>R0GGP6_9BRAS</name>
<dbReference type="Pfam" id="PF07725">
    <property type="entry name" value="LRR_3"/>
    <property type="match status" value="1"/>
</dbReference>
<dbReference type="EMBL" id="KB870806">
    <property type="protein sequence ID" value="EOA34896.1"/>
    <property type="molecule type" value="Genomic_DNA"/>
</dbReference>
<dbReference type="FunFam" id="3.80.10.10:FF:000386">
    <property type="entry name" value="Disease resistance protein RPS4"/>
    <property type="match status" value="1"/>
</dbReference>
<keyword evidence="3" id="KW-0812">Transmembrane</keyword>
<dbReference type="Gene3D" id="3.80.10.10">
    <property type="entry name" value="Ribonuclease Inhibitor"/>
    <property type="match status" value="1"/>
</dbReference>
<feature type="transmembrane region" description="Helical" evidence="3">
    <location>
        <begin position="480"/>
        <end position="502"/>
    </location>
</feature>
<dbReference type="InterPro" id="IPR032675">
    <property type="entry name" value="LRR_dom_sf"/>
</dbReference>
<keyword evidence="2" id="KW-0677">Repeat</keyword>
<dbReference type="PANTHER" id="PTHR11017">
    <property type="entry name" value="LEUCINE-RICH REPEAT-CONTAINING PROTEIN"/>
    <property type="match status" value="1"/>
</dbReference>
<accession>R0GGP6</accession>